<dbReference type="InterPro" id="IPR015943">
    <property type="entry name" value="WD40/YVTN_repeat-like_dom_sf"/>
</dbReference>
<dbReference type="InterPro" id="IPR011044">
    <property type="entry name" value="Quino_amine_DH_bsu"/>
</dbReference>
<dbReference type="Proteomes" id="UP000256913">
    <property type="component" value="Unassembled WGS sequence"/>
</dbReference>
<name>A0A3D9ZT01_9ACTN</name>
<proteinExistence type="predicted"/>
<organism evidence="1 2">
    <name type="scientific">Asanoa ferruginea</name>
    <dbReference type="NCBI Taxonomy" id="53367"/>
    <lineage>
        <taxon>Bacteria</taxon>
        <taxon>Bacillati</taxon>
        <taxon>Actinomycetota</taxon>
        <taxon>Actinomycetes</taxon>
        <taxon>Micromonosporales</taxon>
        <taxon>Micromonosporaceae</taxon>
        <taxon>Asanoa</taxon>
    </lineage>
</organism>
<keyword evidence="2" id="KW-1185">Reference proteome</keyword>
<evidence type="ECO:0000313" key="1">
    <source>
        <dbReference type="EMBL" id="REG00519.1"/>
    </source>
</evidence>
<comment type="caution">
    <text evidence="1">The sequence shown here is derived from an EMBL/GenBank/DDBJ whole genome shotgun (WGS) entry which is preliminary data.</text>
</comment>
<accession>A0A3D9ZT01</accession>
<evidence type="ECO:0000313" key="2">
    <source>
        <dbReference type="Proteomes" id="UP000256913"/>
    </source>
</evidence>
<sequence length="384" mass="40437">MIRAVVPGPVVERLVCRPRLPLVAGLDAGRPAVHVWETPGLRQVGSVGADSPAYADDRAGGTPAVAWHPHEPSLMVALPGRVVRWTAAGASDVDGVAPAYSGLAFSPDGRELWASPSGTGSAILDVPSGVVSSGPWWDTGIAPHPAGGLVATVHSEQGATHVLFALVDGRGPMRVLRKALILAADSYAPPIFSRDGRYLAIRGNAYENSLDVFAFPSLELVLKTTLGQPYPGYPPPADWLEKASAWSRHNIAFANQSGVLWVGTRTGPLVELDLANRTWVTHDPLPGCRVTALAATAAGDLVVATAAGELALVATPDRPAADAASRDLVTAFVDSTEEVGDGEHVVTDGDRTWTPEDLATVTTAEDDDPMWLRHRAAINKVIRR</sequence>
<dbReference type="Gene3D" id="2.130.10.10">
    <property type="entry name" value="YVTN repeat-like/Quinoprotein amine dehydrogenase"/>
    <property type="match status" value="1"/>
</dbReference>
<dbReference type="SUPFAM" id="SSF50969">
    <property type="entry name" value="YVTN repeat-like/Quinoprotein amine dehydrogenase"/>
    <property type="match status" value="1"/>
</dbReference>
<evidence type="ECO:0008006" key="3">
    <source>
        <dbReference type="Google" id="ProtNLM"/>
    </source>
</evidence>
<dbReference type="EMBL" id="QUMQ01000001">
    <property type="protein sequence ID" value="REG00519.1"/>
    <property type="molecule type" value="Genomic_DNA"/>
</dbReference>
<protein>
    <recommendedName>
        <fullName evidence="3">WD40 repeat protein</fullName>
    </recommendedName>
</protein>
<gene>
    <name evidence="1" type="ORF">DFJ67_6573</name>
</gene>
<dbReference type="AlphaFoldDB" id="A0A3D9ZT01"/>
<reference evidence="1 2" key="1">
    <citation type="submission" date="2018-08" db="EMBL/GenBank/DDBJ databases">
        <title>Sequencing the genomes of 1000 actinobacteria strains.</title>
        <authorList>
            <person name="Klenk H.-P."/>
        </authorList>
    </citation>
    <scope>NUCLEOTIDE SEQUENCE [LARGE SCALE GENOMIC DNA]</scope>
    <source>
        <strain evidence="1 2">DSM 44099</strain>
    </source>
</reference>